<feature type="transmembrane region" description="Helical" evidence="7">
    <location>
        <begin position="181"/>
        <end position="203"/>
    </location>
</feature>
<evidence type="ECO:0000313" key="9">
    <source>
        <dbReference type="EMBL" id="QHQ60881.1"/>
    </source>
</evidence>
<evidence type="ECO:0000256" key="6">
    <source>
        <dbReference type="ARBA" id="ARBA00023136"/>
    </source>
</evidence>
<dbReference type="EMBL" id="CP048000">
    <property type="protein sequence ID" value="QHQ60881.1"/>
    <property type="molecule type" value="Genomic_DNA"/>
</dbReference>
<gene>
    <name evidence="9" type="ORF">Ana3638_08970</name>
</gene>
<dbReference type="AlphaFoldDB" id="A0A6P1TLI8"/>
<name>A0A6P1TLI8_9FIRM</name>
<dbReference type="SUPFAM" id="SSF161098">
    <property type="entry name" value="MetI-like"/>
    <property type="match status" value="1"/>
</dbReference>
<protein>
    <submittedName>
        <fullName evidence="9">ABC transporter permease subunit</fullName>
    </submittedName>
</protein>
<feature type="transmembrane region" description="Helical" evidence="7">
    <location>
        <begin position="257"/>
        <end position="274"/>
    </location>
</feature>
<dbReference type="InterPro" id="IPR035906">
    <property type="entry name" value="MetI-like_sf"/>
</dbReference>
<dbReference type="PANTHER" id="PTHR43744">
    <property type="entry name" value="ABC TRANSPORTER PERMEASE PROTEIN MG189-RELATED-RELATED"/>
    <property type="match status" value="1"/>
</dbReference>
<dbReference type="GO" id="GO:0005886">
    <property type="term" value="C:plasma membrane"/>
    <property type="evidence" value="ECO:0007669"/>
    <property type="project" value="UniProtKB-SubCell"/>
</dbReference>
<sequence>MIKSKKTKTVDWIIVIFALLAICICIFPVLNVMAVSLSSNSAITNNKVFLLPVEFTTKAYSYVLSDASVVRSLFFTTYLTLVCTVLSMVITILCAYPLAQTKLVGKKAINIVIIITMYFNAGIIPDYLNVKNLNLLDNFWVLVIPSCLSVFNMIILKTFFRSIPESLKESAKLDGATHWTILSKIYLPLSTPVLATLALFYAVGRWNGFQDALFYISNRNLYTIQLKLYQIVNNLSSIDTHAEANVVSMVTSESMKAATVMFATVPILLIYPWLQRYFIEGATIGAVKG</sequence>
<evidence type="ECO:0000256" key="4">
    <source>
        <dbReference type="ARBA" id="ARBA00022692"/>
    </source>
</evidence>
<evidence type="ECO:0000256" key="1">
    <source>
        <dbReference type="ARBA" id="ARBA00004651"/>
    </source>
</evidence>
<keyword evidence="4 7" id="KW-0812">Transmembrane</keyword>
<keyword evidence="6 7" id="KW-0472">Membrane</keyword>
<evidence type="ECO:0000256" key="5">
    <source>
        <dbReference type="ARBA" id="ARBA00022989"/>
    </source>
</evidence>
<accession>A0A6P1TLI8</accession>
<feature type="domain" description="ABC transmembrane type-1" evidence="8">
    <location>
        <begin position="73"/>
        <end position="272"/>
    </location>
</feature>
<proteinExistence type="inferred from homology"/>
<evidence type="ECO:0000259" key="8">
    <source>
        <dbReference type="PROSITE" id="PS50928"/>
    </source>
</evidence>
<feature type="transmembrane region" description="Helical" evidence="7">
    <location>
        <begin position="139"/>
        <end position="160"/>
    </location>
</feature>
<dbReference type="CDD" id="cd06261">
    <property type="entry name" value="TM_PBP2"/>
    <property type="match status" value="1"/>
</dbReference>
<keyword evidence="3" id="KW-1003">Cell membrane</keyword>
<dbReference type="KEGG" id="anr:Ana3638_08970"/>
<dbReference type="InterPro" id="IPR000515">
    <property type="entry name" value="MetI-like"/>
</dbReference>
<dbReference type="Gene3D" id="1.10.3720.10">
    <property type="entry name" value="MetI-like"/>
    <property type="match status" value="1"/>
</dbReference>
<dbReference type="RefSeq" id="WP_161837709.1">
    <property type="nucleotide sequence ID" value="NZ_CP048000.1"/>
</dbReference>
<dbReference type="PANTHER" id="PTHR43744:SF9">
    <property type="entry name" value="POLYGALACTURONAN_RHAMNOGALACTURONAN TRANSPORT SYSTEM PERMEASE PROTEIN YTCP"/>
    <property type="match status" value="1"/>
</dbReference>
<keyword evidence="2 7" id="KW-0813">Transport</keyword>
<feature type="transmembrane region" description="Helical" evidence="7">
    <location>
        <begin position="12"/>
        <end position="30"/>
    </location>
</feature>
<evidence type="ECO:0000256" key="2">
    <source>
        <dbReference type="ARBA" id="ARBA00022448"/>
    </source>
</evidence>
<comment type="similarity">
    <text evidence="7">Belongs to the binding-protein-dependent transport system permease family.</text>
</comment>
<keyword evidence="10" id="KW-1185">Reference proteome</keyword>
<feature type="transmembrane region" description="Helical" evidence="7">
    <location>
        <begin position="73"/>
        <end position="96"/>
    </location>
</feature>
<feature type="transmembrane region" description="Helical" evidence="7">
    <location>
        <begin position="108"/>
        <end position="127"/>
    </location>
</feature>
<evidence type="ECO:0000256" key="7">
    <source>
        <dbReference type="RuleBase" id="RU363032"/>
    </source>
</evidence>
<dbReference type="PROSITE" id="PS50928">
    <property type="entry name" value="ABC_TM1"/>
    <property type="match status" value="1"/>
</dbReference>
<comment type="subcellular location">
    <subcellularLocation>
        <location evidence="1 7">Cell membrane</location>
        <topology evidence="1 7">Multi-pass membrane protein</topology>
    </subcellularLocation>
</comment>
<dbReference type="Pfam" id="PF00528">
    <property type="entry name" value="BPD_transp_1"/>
    <property type="match status" value="1"/>
</dbReference>
<evidence type="ECO:0000256" key="3">
    <source>
        <dbReference type="ARBA" id="ARBA00022475"/>
    </source>
</evidence>
<evidence type="ECO:0000313" key="10">
    <source>
        <dbReference type="Proteomes" id="UP000464314"/>
    </source>
</evidence>
<organism evidence="9 10">
    <name type="scientific">Anaerocolumna sedimenticola</name>
    <dbReference type="NCBI Taxonomy" id="2696063"/>
    <lineage>
        <taxon>Bacteria</taxon>
        <taxon>Bacillati</taxon>
        <taxon>Bacillota</taxon>
        <taxon>Clostridia</taxon>
        <taxon>Lachnospirales</taxon>
        <taxon>Lachnospiraceae</taxon>
        <taxon>Anaerocolumna</taxon>
    </lineage>
</organism>
<dbReference type="Proteomes" id="UP000464314">
    <property type="component" value="Chromosome"/>
</dbReference>
<dbReference type="GO" id="GO:0055085">
    <property type="term" value="P:transmembrane transport"/>
    <property type="evidence" value="ECO:0007669"/>
    <property type="project" value="InterPro"/>
</dbReference>
<keyword evidence="5 7" id="KW-1133">Transmembrane helix</keyword>
<reference evidence="9 10" key="1">
    <citation type="submission" date="2020-01" db="EMBL/GenBank/DDBJ databases">
        <title>Genome analysis of Anaerocolumna sp. CBA3638.</title>
        <authorList>
            <person name="Kim J."/>
            <person name="Roh S.W."/>
        </authorList>
    </citation>
    <scope>NUCLEOTIDE SEQUENCE [LARGE SCALE GENOMIC DNA]</scope>
    <source>
        <strain evidence="9 10">CBA3638</strain>
    </source>
</reference>